<evidence type="ECO:0000313" key="2">
    <source>
        <dbReference type="Proteomes" id="UP001055439"/>
    </source>
</evidence>
<name>A0A9E7FHE9_9LILI</name>
<reference evidence="1" key="1">
    <citation type="submission" date="2022-05" db="EMBL/GenBank/DDBJ databases">
        <title>The Musa troglodytarum L. genome provides insights into the mechanism of non-climacteric behaviour and enrichment of carotenoids.</title>
        <authorList>
            <person name="Wang J."/>
        </authorList>
    </citation>
    <scope>NUCLEOTIDE SEQUENCE</scope>
    <source>
        <tissue evidence="1">Leaf</tissue>
    </source>
</reference>
<evidence type="ECO:0000313" key="1">
    <source>
        <dbReference type="EMBL" id="URD96715.1"/>
    </source>
</evidence>
<gene>
    <name evidence="1" type="ORF">MUK42_36831</name>
</gene>
<proteinExistence type="predicted"/>
<protein>
    <submittedName>
        <fullName evidence="1">Uncharacterized protein</fullName>
    </submittedName>
</protein>
<accession>A0A9E7FHE9</accession>
<dbReference type="Proteomes" id="UP001055439">
    <property type="component" value="Chromosome 4"/>
</dbReference>
<keyword evidence="2" id="KW-1185">Reference proteome</keyword>
<dbReference type="AlphaFoldDB" id="A0A9E7FHE9"/>
<sequence length="91" mass="10044">MRVKHSHGCFGNLSTPVMRPSSTLASAVSLRVSTGHLLPLGLGLIASVLVNSPDFEKRMMTSSRKPVVFHLVSCVLRDIIYTKQQQQQQQP</sequence>
<dbReference type="EMBL" id="CP097506">
    <property type="protein sequence ID" value="URD96715.1"/>
    <property type="molecule type" value="Genomic_DNA"/>
</dbReference>
<organism evidence="1 2">
    <name type="scientific">Musa troglodytarum</name>
    <name type="common">fe'i banana</name>
    <dbReference type="NCBI Taxonomy" id="320322"/>
    <lineage>
        <taxon>Eukaryota</taxon>
        <taxon>Viridiplantae</taxon>
        <taxon>Streptophyta</taxon>
        <taxon>Embryophyta</taxon>
        <taxon>Tracheophyta</taxon>
        <taxon>Spermatophyta</taxon>
        <taxon>Magnoliopsida</taxon>
        <taxon>Liliopsida</taxon>
        <taxon>Zingiberales</taxon>
        <taxon>Musaceae</taxon>
        <taxon>Musa</taxon>
    </lineage>
</organism>